<keyword evidence="6" id="KW-1185">Reference proteome</keyword>
<dbReference type="Proteomes" id="UP000281498">
    <property type="component" value="Unassembled WGS sequence"/>
</dbReference>
<evidence type="ECO:0000256" key="1">
    <source>
        <dbReference type="ARBA" id="ARBA00023015"/>
    </source>
</evidence>
<evidence type="ECO:0000313" key="5">
    <source>
        <dbReference type="EMBL" id="RKL65520.1"/>
    </source>
</evidence>
<dbReference type="InterPro" id="IPR009057">
    <property type="entry name" value="Homeodomain-like_sf"/>
</dbReference>
<dbReference type="PANTHER" id="PTHR43280:SF34">
    <property type="entry name" value="ARAC-FAMILY TRANSCRIPTIONAL REGULATOR"/>
    <property type="match status" value="1"/>
</dbReference>
<dbReference type="SUPFAM" id="SSF46689">
    <property type="entry name" value="Homeodomain-like"/>
    <property type="match status" value="2"/>
</dbReference>
<dbReference type="PRINTS" id="PR00032">
    <property type="entry name" value="HTHARAC"/>
</dbReference>
<dbReference type="Gene3D" id="1.10.10.60">
    <property type="entry name" value="Homeodomain-like"/>
    <property type="match status" value="2"/>
</dbReference>
<organism evidence="5 6">
    <name type="scientific">Salipaludibacillus neizhouensis</name>
    <dbReference type="NCBI Taxonomy" id="885475"/>
    <lineage>
        <taxon>Bacteria</taxon>
        <taxon>Bacillati</taxon>
        <taxon>Bacillota</taxon>
        <taxon>Bacilli</taxon>
        <taxon>Bacillales</taxon>
        <taxon>Bacillaceae</taxon>
    </lineage>
</organism>
<comment type="caution">
    <text evidence="5">The sequence shown here is derived from an EMBL/GenBank/DDBJ whole genome shotgun (WGS) entry which is preliminary data.</text>
</comment>
<evidence type="ECO:0000256" key="3">
    <source>
        <dbReference type="ARBA" id="ARBA00023163"/>
    </source>
</evidence>
<protein>
    <recommendedName>
        <fullName evidence="4">HTH araC/xylS-type domain-containing protein</fullName>
    </recommendedName>
</protein>
<evidence type="ECO:0000259" key="4">
    <source>
        <dbReference type="PROSITE" id="PS01124"/>
    </source>
</evidence>
<feature type="domain" description="HTH araC/xylS-type" evidence="4">
    <location>
        <begin position="308"/>
        <end position="406"/>
    </location>
</feature>
<dbReference type="PROSITE" id="PS00041">
    <property type="entry name" value="HTH_ARAC_FAMILY_1"/>
    <property type="match status" value="1"/>
</dbReference>
<dbReference type="SMART" id="SM00342">
    <property type="entry name" value="HTH_ARAC"/>
    <property type="match status" value="1"/>
</dbReference>
<dbReference type="AlphaFoldDB" id="A0A3A9K3R9"/>
<keyword evidence="3" id="KW-0804">Transcription</keyword>
<keyword evidence="2" id="KW-0238">DNA-binding</keyword>
<dbReference type="RefSeq" id="WP_110937153.1">
    <property type="nucleotide sequence ID" value="NZ_KZ614146.1"/>
</dbReference>
<dbReference type="PANTHER" id="PTHR43280">
    <property type="entry name" value="ARAC-FAMILY TRANSCRIPTIONAL REGULATOR"/>
    <property type="match status" value="1"/>
</dbReference>
<dbReference type="InterPro" id="IPR018062">
    <property type="entry name" value="HTH_AraC-typ_CS"/>
</dbReference>
<proteinExistence type="predicted"/>
<keyword evidence="1" id="KW-0805">Transcription regulation</keyword>
<dbReference type="GO" id="GO:0043565">
    <property type="term" value="F:sequence-specific DNA binding"/>
    <property type="evidence" value="ECO:0007669"/>
    <property type="project" value="InterPro"/>
</dbReference>
<dbReference type="GO" id="GO:0003700">
    <property type="term" value="F:DNA-binding transcription factor activity"/>
    <property type="evidence" value="ECO:0007669"/>
    <property type="project" value="InterPro"/>
</dbReference>
<dbReference type="InterPro" id="IPR018060">
    <property type="entry name" value="HTH_AraC"/>
</dbReference>
<dbReference type="InterPro" id="IPR020449">
    <property type="entry name" value="Tscrpt_reg_AraC-type_HTH"/>
</dbReference>
<dbReference type="OrthoDB" id="247151at2"/>
<name>A0A3A9K3R9_9BACI</name>
<gene>
    <name evidence="5" type="ORF">CR203_20180</name>
</gene>
<evidence type="ECO:0000256" key="2">
    <source>
        <dbReference type="ARBA" id="ARBA00023125"/>
    </source>
</evidence>
<dbReference type="EMBL" id="PDOE01000015">
    <property type="protein sequence ID" value="RKL65520.1"/>
    <property type="molecule type" value="Genomic_DNA"/>
</dbReference>
<evidence type="ECO:0000313" key="6">
    <source>
        <dbReference type="Proteomes" id="UP000281498"/>
    </source>
</evidence>
<dbReference type="Pfam" id="PF12833">
    <property type="entry name" value="HTH_18"/>
    <property type="match status" value="1"/>
</dbReference>
<sequence>MDDDIETIKNKCNLVANTILLPVFFIAPNGKVIYENLQNHTLNPLYENQKEKFFNPLNFQSDIEFDFPVIKKSAFSEKYIIISVNPKNVFEGTVIIGPTLSFQLTEERISGIINDSKAFFYREKVYNYYKSLRIIQSEHLKNICVILFHLFNLQLISPNSVIRENADLTNEKIEKVNLAVSENLQTQVFHHDRLFEKKILYIVKEGKVDELKKLTVLKEEEAASILSKSSYLRSIKNHIITLVTLVSRASIEGGVHDEVAFSLHDSFIQQLEELDRLDEVRSMAKDVLYTFAEKVKEVKDERYSKTITLCKNYIYKHIYEEISHDDIANKVQLSPKYLSVLFKKEVAMTVSDYIQQTKMDEAKKLLAYSKTPISEIGSLLNYNDQSYFTKVFKKVVGTTPKQYRERHHLLKQK</sequence>
<dbReference type="PROSITE" id="PS01124">
    <property type="entry name" value="HTH_ARAC_FAMILY_2"/>
    <property type="match status" value="1"/>
</dbReference>
<reference evidence="5 6" key="1">
    <citation type="submission" date="2017-10" db="EMBL/GenBank/DDBJ databases">
        <title>Bacillus sp. nov., a halophilic bacterium isolated from a Keqin Lake.</title>
        <authorList>
            <person name="Wang H."/>
        </authorList>
    </citation>
    <scope>NUCLEOTIDE SEQUENCE [LARGE SCALE GENOMIC DNA]</scope>
    <source>
        <strain evidence="5 6">KCTC 13187</strain>
    </source>
</reference>
<accession>A0A3A9K3R9</accession>